<organism evidence="7 8">
    <name type="scientific">Devosia oryziradicis</name>
    <dbReference type="NCBI Taxonomy" id="2801335"/>
    <lineage>
        <taxon>Bacteria</taxon>
        <taxon>Pseudomonadati</taxon>
        <taxon>Pseudomonadota</taxon>
        <taxon>Alphaproteobacteria</taxon>
        <taxon>Hyphomicrobiales</taxon>
        <taxon>Devosiaceae</taxon>
        <taxon>Devosia</taxon>
    </lineage>
</organism>
<reference evidence="7 8" key="1">
    <citation type="submission" date="2021-01" db="EMBL/GenBank/DDBJ databases">
        <title>Genome seq and assembly of Devosia sp. G19.</title>
        <authorList>
            <person name="Chhetri G."/>
        </authorList>
    </citation>
    <scope>NUCLEOTIDE SEQUENCE [LARGE SCALE GENOMIC DNA]</scope>
    <source>
        <strain evidence="7 8">G19</strain>
    </source>
</reference>
<dbReference type="SUPFAM" id="SSF103481">
    <property type="entry name" value="Multidrug resistance efflux transporter EmrE"/>
    <property type="match status" value="2"/>
</dbReference>
<evidence type="ECO:0000313" key="7">
    <source>
        <dbReference type="EMBL" id="QQR37261.1"/>
    </source>
</evidence>
<feature type="transmembrane region" description="Helical" evidence="5">
    <location>
        <begin position="181"/>
        <end position="200"/>
    </location>
</feature>
<feature type="transmembrane region" description="Helical" evidence="5">
    <location>
        <begin position="91"/>
        <end position="113"/>
    </location>
</feature>
<dbReference type="PANTHER" id="PTHR32322:SF9">
    <property type="entry name" value="AMINO-ACID METABOLITE EFFLUX PUMP-RELATED"/>
    <property type="match status" value="1"/>
</dbReference>
<dbReference type="PANTHER" id="PTHR32322">
    <property type="entry name" value="INNER MEMBRANE TRANSPORTER"/>
    <property type="match status" value="1"/>
</dbReference>
<dbReference type="EMBL" id="CP068047">
    <property type="protein sequence ID" value="QQR37261.1"/>
    <property type="molecule type" value="Genomic_DNA"/>
</dbReference>
<keyword evidence="3 5" id="KW-1133">Transmembrane helix</keyword>
<dbReference type="Pfam" id="PF00892">
    <property type="entry name" value="EamA"/>
    <property type="match status" value="2"/>
</dbReference>
<dbReference type="Proteomes" id="UP000595460">
    <property type="component" value="Chromosome"/>
</dbReference>
<feature type="transmembrane region" description="Helical" evidence="5">
    <location>
        <begin position="33"/>
        <end position="53"/>
    </location>
</feature>
<dbReference type="InterPro" id="IPR037185">
    <property type="entry name" value="EmrE-like"/>
</dbReference>
<sequence length="303" mass="31274">MKPQDWLLIVGLSLLFGSSFFFTEIAGESLGPLTIAASRLVIAGVVLAVIALVQSRRTGARTPHGTLVLMGLLNSFLPISLIAWAQQSLPSGISAILAATSPVFGIFFAHALLRQEKLTTMRVAATIGAFVAVVLVLDPTGTVGLSAGLPPWAVLAAAASSALAGVLGRRLIVPGTRPLDVARGQVISAAVMATLGAAVFEQPWAQPAPSVQALASLVTMGLVSTALAYVLFFRLLERVGAANTLLVGFLVPASATLLGATFLGERLSWLQCAGYLVLGLALLVIGRAKPVPADTPLPSEQAR</sequence>
<feature type="transmembrane region" description="Helical" evidence="5">
    <location>
        <begin position="212"/>
        <end position="232"/>
    </location>
</feature>
<dbReference type="RefSeq" id="WP_201661079.1">
    <property type="nucleotide sequence ID" value="NZ_CP068047.1"/>
</dbReference>
<evidence type="ECO:0000256" key="1">
    <source>
        <dbReference type="ARBA" id="ARBA00004141"/>
    </source>
</evidence>
<feature type="transmembrane region" description="Helical" evidence="5">
    <location>
        <begin position="120"/>
        <end position="137"/>
    </location>
</feature>
<name>A0ABX7BZ70_9HYPH</name>
<feature type="transmembrane region" description="Helical" evidence="5">
    <location>
        <begin position="268"/>
        <end position="286"/>
    </location>
</feature>
<evidence type="ECO:0000256" key="3">
    <source>
        <dbReference type="ARBA" id="ARBA00022989"/>
    </source>
</evidence>
<evidence type="ECO:0000259" key="6">
    <source>
        <dbReference type="Pfam" id="PF00892"/>
    </source>
</evidence>
<evidence type="ECO:0000256" key="5">
    <source>
        <dbReference type="SAM" id="Phobius"/>
    </source>
</evidence>
<keyword evidence="8" id="KW-1185">Reference proteome</keyword>
<gene>
    <name evidence="7" type="ORF">JI749_06535</name>
</gene>
<feature type="transmembrane region" description="Helical" evidence="5">
    <location>
        <begin position="149"/>
        <end position="169"/>
    </location>
</feature>
<accession>A0ABX7BZ70</accession>
<evidence type="ECO:0000313" key="8">
    <source>
        <dbReference type="Proteomes" id="UP000595460"/>
    </source>
</evidence>
<comment type="subcellular location">
    <subcellularLocation>
        <location evidence="1">Membrane</location>
        <topology evidence="1">Multi-pass membrane protein</topology>
    </subcellularLocation>
</comment>
<keyword evidence="2 5" id="KW-0812">Transmembrane</keyword>
<protein>
    <submittedName>
        <fullName evidence="7">DMT family transporter</fullName>
    </submittedName>
</protein>
<feature type="domain" description="EamA" evidence="6">
    <location>
        <begin position="7"/>
        <end position="137"/>
    </location>
</feature>
<dbReference type="InterPro" id="IPR050638">
    <property type="entry name" value="AA-Vitamin_Transporters"/>
</dbReference>
<evidence type="ECO:0000256" key="2">
    <source>
        <dbReference type="ARBA" id="ARBA00022692"/>
    </source>
</evidence>
<proteinExistence type="predicted"/>
<evidence type="ECO:0000256" key="4">
    <source>
        <dbReference type="ARBA" id="ARBA00023136"/>
    </source>
</evidence>
<dbReference type="InterPro" id="IPR000620">
    <property type="entry name" value="EamA_dom"/>
</dbReference>
<feature type="transmembrane region" description="Helical" evidence="5">
    <location>
        <begin position="65"/>
        <end position="85"/>
    </location>
</feature>
<feature type="transmembrane region" description="Helical" evidence="5">
    <location>
        <begin position="244"/>
        <end position="262"/>
    </location>
</feature>
<feature type="domain" description="EamA" evidence="6">
    <location>
        <begin position="153"/>
        <end position="285"/>
    </location>
</feature>
<keyword evidence="4 5" id="KW-0472">Membrane</keyword>